<evidence type="ECO:0000256" key="4">
    <source>
        <dbReference type="SAM" id="Coils"/>
    </source>
</evidence>
<accession>A0AAU9CHA3</accession>
<dbReference type="Pfam" id="PF00196">
    <property type="entry name" value="GerE"/>
    <property type="match status" value="1"/>
</dbReference>
<proteinExistence type="predicted"/>
<evidence type="ECO:0000256" key="1">
    <source>
        <dbReference type="ARBA" id="ARBA00023015"/>
    </source>
</evidence>
<dbReference type="GO" id="GO:0003677">
    <property type="term" value="F:DNA binding"/>
    <property type="evidence" value="ECO:0007669"/>
    <property type="project" value="UniProtKB-KW"/>
</dbReference>
<evidence type="ECO:0000256" key="5">
    <source>
        <dbReference type="SAM" id="Phobius"/>
    </source>
</evidence>
<feature type="transmembrane region" description="Helical" evidence="5">
    <location>
        <begin position="9"/>
        <end position="27"/>
    </location>
</feature>
<organism evidence="7 8">
    <name type="scientific">Leptogranulimonas caecicola</name>
    <dbReference type="NCBI Taxonomy" id="2894156"/>
    <lineage>
        <taxon>Bacteria</taxon>
        <taxon>Bacillati</taxon>
        <taxon>Actinomycetota</taxon>
        <taxon>Coriobacteriia</taxon>
        <taxon>Coriobacteriales</taxon>
        <taxon>Kribbibacteriaceae</taxon>
        <taxon>Leptogranulimonas</taxon>
    </lineage>
</organism>
<evidence type="ECO:0000313" key="7">
    <source>
        <dbReference type="EMBL" id="BDC90356.1"/>
    </source>
</evidence>
<dbReference type="KEGG" id="lcal:ATTO_02280"/>
<keyword evidence="2" id="KW-0238">DNA-binding</keyword>
<dbReference type="SUPFAM" id="SSF46894">
    <property type="entry name" value="C-terminal effector domain of the bipartite response regulators"/>
    <property type="match status" value="1"/>
</dbReference>
<evidence type="ECO:0000256" key="2">
    <source>
        <dbReference type="ARBA" id="ARBA00023125"/>
    </source>
</evidence>
<reference evidence="7" key="1">
    <citation type="submission" date="2021-11" db="EMBL/GenBank/DDBJ databases">
        <title>Complete genome sequence of Atopobiaceae bacterium TOC12.</title>
        <authorList>
            <person name="Morinaga K."/>
            <person name="Kusada H."/>
            <person name="Tamaki H."/>
        </authorList>
    </citation>
    <scope>NUCLEOTIDE SEQUENCE</scope>
    <source>
        <strain evidence="7">TOC12</strain>
    </source>
</reference>
<dbReference type="PANTHER" id="PTHR44688">
    <property type="entry name" value="DNA-BINDING TRANSCRIPTIONAL ACTIVATOR DEVR_DOSR"/>
    <property type="match status" value="1"/>
</dbReference>
<evidence type="ECO:0000256" key="3">
    <source>
        <dbReference type="ARBA" id="ARBA00023163"/>
    </source>
</evidence>
<feature type="domain" description="HTH luxR-type" evidence="6">
    <location>
        <begin position="169"/>
        <end position="234"/>
    </location>
</feature>
<dbReference type="GO" id="GO:0006355">
    <property type="term" value="P:regulation of DNA-templated transcription"/>
    <property type="evidence" value="ECO:0007669"/>
    <property type="project" value="InterPro"/>
</dbReference>
<protein>
    <recommendedName>
        <fullName evidence="6">HTH luxR-type domain-containing protein</fullName>
    </recommendedName>
</protein>
<keyword evidence="8" id="KW-1185">Reference proteome</keyword>
<keyword evidence="1" id="KW-0805">Transcription regulation</keyword>
<dbReference type="Proteomes" id="UP001431186">
    <property type="component" value="Chromosome"/>
</dbReference>
<dbReference type="AlphaFoldDB" id="A0AAU9CHA3"/>
<dbReference type="SMART" id="SM00421">
    <property type="entry name" value="HTH_LUXR"/>
    <property type="match status" value="1"/>
</dbReference>
<keyword evidence="5" id="KW-0472">Membrane</keyword>
<dbReference type="Gene3D" id="1.10.10.10">
    <property type="entry name" value="Winged helix-like DNA-binding domain superfamily/Winged helix DNA-binding domain"/>
    <property type="match status" value="1"/>
</dbReference>
<dbReference type="PROSITE" id="PS00622">
    <property type="entry name" value="HTH_LUXR_1"/>
    <property type="match status" value="1"/>
</dbReference>
<sequence>MAQVPLERVVIQAVAVLVGIGASLLAPALALDAPALLVALLLCCLFDLTGHRARTALVLASFGLLALWKPFSAFGPLVACLACASQKQPLRWLWIAPTLLNARFFELACASGLEIFSAALFVLARRSERALAEKRTLEAARDRLQERVMVLDEEKSVREAHTGQAASAAQEAMEGLTEREQSILSLVAEGLDNKEVAGRLYLSEGTVRNHVSAILRKKQLHNRTQLVALYFRGPNGSVGSS</sequence>
<name>A0AAU9CHA3_9ACTN</name>
<dbReference type="InterPro" id="IPR036388">
    <property type="entry name" value="WH-like_DNA-bd_sf"/>
</dbReference>
<gene>
    <name evidence="7" type="ORF">ATTO_02280</name>
</gene>
<keyword evidence="4" id="KW-0175">Coiled coil</keyword>
<dbReference type="CDD" id="cd06170">
    <property type="entry name" value="LuxR_C_like"/>
    <property type="match status" value="1"/>
</dbReference>
<feature type="coiled-coil region" evidence="4">
    <location>
        <begin position="127"/>
        <end position="154"/>
    </location>
</feature>
<dbReference type="PRINTS" id="PR00038">
    <property type="entry name" value="HTHLUXR"/>
</dbReference>
<dbReference type="PANTHER" id="PTHR44688:SF16">
    <property type="entry name" value="DNA-BINDING TRANSCRIPTIONAL ACTIVATOR DEVR_DOSR"/>
    <property type="match status" value="1"/>
</dbReference>
<dbReference type="EMBL" id="AP025285">
    <property type="protein sequence ID" value="BDC90356.1"/>
    <property type="molecule type" value="Genomic_DNA"/>
</dbReference>
<keyword evidence="5" id="KW-0812">Transmembrane</keyword>
<keyword evidence="5" id="KW-1133">Transmembrane helix</keyword>
<dbReference type="PROSITE" id="PS50043">
    <property type="entry name" value="HTH_LUXR_2"/>
    <property type="match status" value="1"/>
</dbReference>
<evidence type="ECO:0000259" key="6">
    <source>
        <dbReference type="PROSITE" id="PS50043"/>
    </source>
</evidence>
<evidence type="ECO:0000313" key="8">
    <source>
        <dbReference type="Proteomes" id="UP001431186"/>
    </source>
</evidence>
<keyword evidence="3" id="KW-0804">Transcription</keyword>
<dbReference type="InterPro" id="IPR016032">
    <property type="entry name" value="Sig_transdc_resp-reg_C-effctor"/>
</dbReference>
<dbReference type="InterPro" id="IPR000792">
    <property type="entry name" value="Tscrpt_reg_LuxR_C"/>
</dbReference>